<comment type="caution">
    <text evidence="2">The sequence shown here is derived from an EMBL/GenBank/DDBJ whole genome shotgun (WGS) entry which is preliminary data.</text>
</comment>
<dbReference type="EMBL" id="JAGTUF010000001">
    <property type="protein sequence ID" value="MBR9970254.1"/>
    <property type="molecule type" value="Genomic_DNA"/>
</dbReference>
<dbReference type="InterPro" id="IPR000182">
    <property type="entry name" value="GNAT_dom"/>
</dbReference>
<evidence type="ECO:0000313" key="2">
    <source>
        <dbReference type="EMBL" id="MBR9970254.1"/>
    </source>
</evidence>
<dbReference type="Proteomes" id="UP000680714">
    <property type="component" value="Unassembled WGS sequence"/>
</dbReference>
<dbReference type="PROSITE" id="PS51186">
    <property type="entry name" value="GNAT"/>
    <property type="match status" value="1"/>
</dbReference>
<dbReference type="SUPFAM" id="SSF55729">
    <property type="entry name" value="Acyl-CoA N-acyltransferases (Nat)"/>
    <property type="match status" value="1"/>
</dbReference>
<feature type="domain" description="N-acetyltransferase" evidence="1">
    <location>
        <begin position="3"/>
        <end position="159"/>
    </location>
</feature>
<evidence type="ECO:0000259" key="1">
    <source>
        <dbReference type="PROSITE" id="PS51186"/>
    </source>
</evidence>
<accession>A0ABS5I768</accession>
<organism evidence="2 3">
    <name type="scientific">Magnetospirillum sulfuroxidans</name>
    <dbReference type="NCBI Taxonomy" id="611300"/>
    <lineage>
        <taxon>Bacteria</taxon>
        <taxon>Pseudomonadati</taxon>
        <taxon>Pseudomonadota</taxon>
        <taxon>Alphaproteobacteria</taxon>
        <taxon>Rhodospirillales</taxon>
        <taxon>Rhodospirillaceae</taxon>
        <taxon>Magnetospirillum</taxon>
    </lineage>
</organism>
<evidence type="ECO:0000313" key="3">
    <source>
        <dbReference type="Proteomes" id="UP000680714"/>
    </source>
</evidence>
<sequence length="304" mass="33459">MGLRVSEATRDQAAALAGLTWGAYAPLLSWSEDEKRRSRAVSLAVWAGTVPVGLSVSVKGAGGGQNLLSLTVAPAWRRRGVGRLMLRATTETLIRRGGVTALEACFSDRLPGFDGFTALLAAEGWQTPEPTSHRICGPVRETFSVFRHRAGIIERLNREGFRILTWAEAGMAALAKVAELEATGEAPAWASPRHWLEKLHPEASMVLVDADGDVRGWVVCQHQAAMNRWYFPVGWVRQPQASRGWLLGAYAEGARRLGERHGQDTRVVVESGAGQPDMVRVLERHFRPHADWADRLMVSWRKLG</sequence>
<dbReference type="RefSeq" id="WP_211545764.1">
    <property type="nucleotide sequence ID" value="NZ_JAGTUF010000001.1"/>
</dbReference>
<reference evidence="2 3" key="1">
    <citation type="submission" date="2021-04" db="EMBL/GenBank/DDBJ databases">
        <title>Magnetospirillum sulfuroxidans sp. nov., a facultative chemolithoautotrophic sulfur-oxidizing alphaproteobacterium isolated from freshwater sediment and proposals for Paramagetospirillum gen. nov., and Magnetospirillaceae fam. nov.</title>
        <authorList>
            <person name="Koziaeva V."/>
            <person name="Geelhoed J.S."/>
            <person name="Sorokin D.Y."/>
            <person name="Grouzdev D.S."/>
        </authorList>
    </citation>
    <scope>NUCLEOTIDE SEQUENCE [LARGE SCALE GENOMIC DNA]</scope>
    <source>
        <strain evidence="2 3">J10</strain>
    </source>
</reference>
<keyword evidence="3" id="KW-1185">Reference proteome</keyword>
<dbReference type="InterPro" id="IPR016181">
    <property type="entry name" value="Acyl_CoA_acyltransferase"/>
</dbReference>
<dbReference type="Gene3D" id="3.40.630.30">
    <property type="match status" value="1"/>
</dbReference>
<protein>
    <recommendedName>
        <fullName evidence="1">N-acetyltransferase domain-containing protein</fullName>
    </recommendedName>
</protein>
<name>A0ABS5I768_9PROT</name>
<gene>
    <name evidence="2" type="ORF">KEC16_00825</name>
</gene>
<proteinExistence type="predicted"/>